<dbReference type="SUPFAM" id="SSF46785">
    <property type="entry name" value="Winged helix' DNA-binding domain"/>
    <property type="match status" value="1"/>
</dbReference>
<dbReference type="InterPro" id="IPR036388">
    <property type="entry name" value="WH-like_DNA-bd_sf"/>
</dbReference>
<evidence type="ECO:0000259" key="1">
    <source>
        <dbReference type="Pfam" id="PF03551"/>
    </source>
</evidence>
<dbReference type="Proteomes" id="UP001225356">
    <property type="component" value="Unassembled WGS sequence"/>
</dbReference>
<dbReference type="Gene3D" id="1.10.10.10">
    <property type="entry name" value="Winged helix-like DNA-binding domain superfamily/Winged helix DNA-binding domain"/>
    <property type="match status" value="1"/>
</dbReference>
<evidence type="ECO:0000313" key="2">
    <source>
        <dbReference type="EMBL" id="MDP9842282.1"/>
    </source>
</evidence>
<dbReference type="EMBL" id="JAUSQU010000001">
    <property type="protein sequence ID" value="MDP9842282.1"/>
    <property type="molecule type" value="Genomic_DNA"/>
</dbReference>
<dbReference type="InterPro" id="IPR036390">
    <property type="entry name" value="WH_DNA-bd_sf"/>
</dbReference>
<sequence length="111" mass="12299">MTAPPPKIRLTTPTRMVLDLLLAADPSDPLWGYRITELADLGPGTVYPILERLEQAGWLTGTWEANAPADRPQRRLYILSGTGRQEYAAAQAARRSRSWLPGRMRPTGNAT</sequence>
<comment type="caution">
    <text evidence="2">The sequence shown here is derived from an EMBL/GenBank/DDBJ whole genome shotgun (WGS) entry which is preliminary data.</text>
</comment>
<protein>
    <recommendedName>
        <fullName evidence="1">Transcription regulator PadR N-terminal domain-containing protein</fullName>
    </recommendedName>
</protein>
<proteinExistence type="predicted"/>
<organism evidence="2 3">
    <name type="scientific">Streptosporangium lutulentum</name>
    <dbReference type="NCBI Taxonomy" id="1461250"/>
    <lineage>
        <taxon>Bacteria</taxon>
        <taxon>Bacillati</taxon>
        <taxon>Actinomycetota</taxon>
        <taxon>Actinomycetes</taxon>
        <taxon>Streptosporangiales</taxon>
        <taxon>Streptosporangiaceae</taxon>
        <taxon>Streptosporangium</taxon>
    </lineage>
</organism>
<feature type="domain" description="Transcription regulator PadR N-terminal" evidence="1">
    <location>
        <begin position="35"/>
        <end position="88"/>
    </location>
</feature>
<gene>
    <name evidence="2" type="ORF">J2853_001493</name>
</gene>
<accession>A0ABT9Q6A3</accession>
<dbReference type="InterPro" id="IPR005149">
    <property type="entry name" value="Tscrpt_reg_PadR_N"/>
</dbReference>
<name>A0ABT9Q6A3_9ACTN</name>
<keyword evidence="3" id="KW-1185">Reference proteome</keyword>
<reference evidence="2 3" key="1">
    <citation type="submission" date="2023-07" db="EMBL/GenBank/DDBJ databases">
        <title>Sequencing the genomes of 1000 actinobacteria strains.</title>
        <authorList>
            <person name="Klenk H.-P."/>
        </authorList>
    </citation>
    <scope>NUCLEOTIDE SEQUENCE [LARGE SCALE GENOMIC DNA]</scope>
    <source>
        <strain evidence="2 3">DSM 46740</strain>
    </source>
</reference>
<evidence type="ECO:0000313" key="3">
    <source>
        <dbReference type="Proteomes" id="UP001225356"/>
    </source>
</evidence>
<dbReference type="Pfam" id="PF03551">
    <property type="entry name" value="PadR"/>
    <property type="match status" value="1"/>
</dbReference>
<dbReference type="RefSeq" id="WP_307556208.1">
    <property type="nucleotide sequence ID" value="NZ_JAUSQU010000001.1"/>
</dbReference>